<sequence length="450" mass="51429">MLLRFKRRVAGVWAWDAAPDAAGSSGVGGGGGGPPPPPPSSPLTSPSRGSSPPVHRPSTAEEETESERDQWNLDLCLHQYWSDTYDKFRCQVPWQEQQRMLSSTHVDRAIFQLQEDCFENLMLCGGWSRHHDLLKINLYAGNELIDIIAKSRVNTISLAGMGLGRRRAIALALQQCVKSAASELLSWIRVIKLFALKLWYCWTSPAIKRFLPVPRRLSWLMQTAMDSCALVACTVCTEAQHRLEFARLHGAWSFVFKAACPRKLRNCCQFYKFWNRKKGAYIELVLIMIQKKGGVQTTNSRPGPLLLPLSSFRCYDLYHSYDPENKLAAARLIYLHGPCIGVFFIDSKYHSYGRSRSRYCYDDDLDHVSYGGVSRDPLFRRDLTKKDEDAGNHAVVCYAYRFVEDELQLRILDNHTINGPRRWIKYKAFHQLITLRVDPLDRGLIYCSSR</sequence>
<proteinExistence type="predicted"/>
<dbReference type="SUPFAM" id="SSF54001">
    <property type="entry name" value="Cysteine proteinases"/>
    <property type="match status" value="1"/>
</dbReference>
<name>A0A0D9VIB2_9ORYZ</name>
<dbReference type="InterPro" id="IPR038765">
    <property type="entry name" value="Papain-like_cys_pep_sf"/>
</dbReference>
<feature type="region of interest" description="Disordered" evidence="1">
    <location>
        <begin position="18"/>
        <end position="67"/>
    </location>
</feature>
<dbReference type="PANTHER" id="PTHR35360">
    <property type="entry name" value="OS01G0324125 PROTEIN-RELATED"/>
    <property type="match status" value="1"/>
</dbReference>
<reference evidence="2 3" key="1">
    <citation type="submission" date="2012-08" db="EMBL/GenBank/DDBJ databases">
        <title>Oryza genome evolution.</title>
        <authorList>
            <person name="Wing R.A."/>
        </authorList>
    </citation>
    <scope>NUCLEOTIDE SEQUENCE</scope>
</reference>
<dbReference type="AlphaFoldDB" id="A0A0D9VIB2"/>
<evidence type="ECO:0000313" key="3">
    <source>
        <dbReference type="Proteomes" id="UP000032180"/>
    </source>
</evidence>
<organism evidence="2 3">
    <name type="scientific">Leersia perrieri</name>
    <dbReference type="NCBI Taxonomy" id="77586"/>
    <lineage>
        <taxon>Eukaryota</taxon>
        <taxon>Viridiplantae</taxon>
        <taxon>Streptophyta</taxon>
        <taxon>Embryophyta</taxon>
        <taxon>Tracheophyta</taxon>
        <taxon>Spermatophyta</taxon>
        <taxon>Magnoliopsida</taxon>
        <taxon>Liliopsida</taxon>
        <taxon>Poales</taxon>
        <taxon>Poaceae</taxon>
        <taxon>BOP clade</taxon>
        <taxon>Oryzoideae</taxon>
        <taxon>Oryzeae</taxon>
        <taxon>Oryzinae</taxon>
        <taxon>Leersia</taxon>
    </lineage>
</organism>
<feature type="compositionally biased region" description="Low complexity" evidence="1">
    <location>
        <begin position="42"/>
        <end position="53"/>
    </location>
</feature>
<reference evidence="2" key="3">
    <citation type="submission" date="2015-04" db="UniProtKB">
        <authorList>
            <consortium name="EnsemblPlants"/>
        </authorList>
    </citation>
    <scope>IDENTIFICATION</scope>
</reference>
<dbReference type="Proteomes" id="UP000032180">
    <property type="component" value="Chromosome 2"/>
</dbReference>
<dbReference type="PANTHER" id="PTHR35360:SF3">
    <property type="entry name" value="OS07G0492700 PROTEIN"/>
    <property type="match status" value="1"/>
</dbReference>
<dbReference type="Gramene" id="LPERR02G19630.1">
    <property type="protein sequence ID" value="LPERR02G19630.1"/>
    <property type="gene ID" value="LPERR02G19630"/>
</dbReference>
<evidence type="ECO:0000256" key="1">
    <source>
        <dbReference type="SAM" id="MobiDB-lite"/>
    </source>
</evidence>
<evidence type="ECO:0000313" key="2">
    <source>
        <dbReference type="EnsemblPlants" id="LPERR02G19630.1"/>
    </source>
</evidence>
<protein>
    <submittedName>
        <fullName evidence="2">Uncharacterized protein</fullName>
    </submittedName>
</protein>
<keyword evidence="3" id="KW-1185">Reference proteome</keyword>
<reference evidence="3" key="2">
    <citation type="submission" date="2013-12" db="EMBL/GenBank/DDBJ databases">
        <authorList>
            <person name="Yu Y."/>
            <person name="Lee S."/>
            <person name="de Baynast K."/>
            <person name="Wissotski M."/>
            <person name="Liu L."/>
            <person name="Talag J."/>
            <person name="Goicoechea J."/>
            <person name="Angelova A."/>
            <person name="Jetty R."/>
            <person name="Kudrna D."/>
            <person name="Golser W."/>
            <person name="Rivera L."/>
            <person name="Zhang J."/>
            <person name="Wing R."/>
        </authorList>
    </citation>
    <scope>NUCLEOTIDE SEQUENCE</scope>
</reference>
<dbReference type="eggNOG" id="ENOG502R4DE">
    <property type="taxonomic scope" value="Eukaryota"/>
</dbReference>
<dbReference type="STRING" id="77586.A0A0D9VIB2"/>
<dbReference type="EnsemblPlants" id="LPERR02G19630.1">
    <property type="protein sequence ID" value="LPERR02G19630.1"/>
    <property type="gene ID" value="LPERR02G19630"/>
</dbReference>
<accession>A0A0D9VIB2</accession>
<dbReference type="HOGENOM" id="CLU_734418_0_0_1"/>